<comment type="caution">
    <text evidence="7">The sequence shown here is derived from an EMBL/GenBank/DDBJ whole genome shotgun (WGS) entry which is preliminary data.</text>
</comment>
<keyword evidence="2" id="KW-0805">Transcription regulation</keyword>
<dbReference type="GO" id="GO:0003700">
    <property type="term" value="F:DNA-binding transcription factor activity"/>
    <property type="evidence" value="ECO:0007669"/>
    <property type="project" value="InterPro"/>
</dbReference>
<dbReference type="SUPFAM" id="SSF53822">
    <property type="entry name" value="Periplasmic binding protein-like I"/>
    <property type="match status" value="1"/>
</dbReference>
<dbReference type="InterPro" id="IPR046335">
    <property type="entry name" value="LacI/GalR-like_sensor"/>
</dbReference>
<dbReference type="Proteomes" id="UP000309676">
    <property type="component" value="Unassembled WGS sequence"/>
</dbReference>
<dbReference type="CDD" id="cd06267">
    <property type="entry name" value="PBP1_LacI_sugar_binding-like"/>
    <property type="match status" value="1"/>
</dbReference>
<dbReference type="PROSITE" id="PS50949">
    <property type="entry name" value="HTH_GNTR"/>
    <property type="match status" value="1"/>
</dbReference>
<keyword evidence="3" id="KW-0238">DNA-binding</keyword>
<dbReference type="Pfam" id="PF13377">
    <property type="entry name" value="Peripla_BP_3"/>
    <property type="match status" value="1"/>
</dbReference>
<sequence length="387" mass="43795">MHRSEAGKPMDIPRYERIFNHLYQKIKEGELKAGDRVPSEKELAVQFNVSRITSKKALELLSQYKLVERIQGRGSFVADAPPDVQDVASGRHADGAEEKRDDDEWRTVGLVLPDFADSFGADLVRGIEEQCASNGCRMMIKLTYDNRENEQEAIRSFVRWGVDGLIVFPGHGEHYNSEILRLVLDRFPLVLVDRYLKGIPANAVYTDNWKAAFDLTNLLLDKGFREVGFLSVPAENTTAVEDRLRGYTDACIQRGWTPMPDHLLTSLYSSLPQSFDTANVQIDLDTVRRFVDMNPEMSAFVVAEYNLALVLREVLLSRGSRIPDDFQIVCFDSPGQPLGPPLFTHVRQNEREIGRRAVEVLIDLLNREDTELHHIVGHDIVLGSSTK</sequence>
<dbReference type="InterPro" id="IPR028082">
    <property type="entry name" value="Peripla_BP_I"/>
</dbReference>
<evidence type="ECO:0000256" key="3">
    <source>
        <dbReference type="ARBA" id="ARBA00023125"/>
    </source>
</evidence>
<keyword evidence="4" id="KW-0804">Transcription</keyword>
<dbReference type="Gene3D" id="3.40.50.2300">
    <property type="match status" value="2"/>
</dbReference>
<evidence type="ECO:0000256" key="4">
    <source>
        <dbReference type="ARBA" id="ARBA00023163"/>
    </source>
</evidence>
<feature type="region of interest" description="Disordered" evidence="5">
    <location>
        <begin position="81"/>
        <end position="101"/>
    </location>
</feature>
<gene>
    <name evidence="7" type="ORF">FE782_02080</name>
</gene>
<reference evidence="7 8" key="1">
    <citation type="submission" date="2019-05" db="EMBL/GenBank/DDBJ databases">
        <authorList>
            <person name="Narsing Rao M.P."/>
            <person name="Li W.J."/>
        </authorList>
    </citation>
    <scope>NUCLEOTIDE SEQUENCE [LARGE SCALE GENOMIC DNA]</scope>
    <source>
        <strain evidence="7 8">SYSU_K30003</strain>
    </source>
</reference>
<dbReference type="Pfam" id="PF00392">
    <property type="entry name" value="GntR"/>
    <property type="match status" value="1"/>
</dbReference>
<organism evidence="7 8">
    <name type="scientific">Paenibacillus antri</name>
    <dbReference type="NCBI Taxonomy" id="2582848"/>
    <lineage>
        <taxon>Bacteria</taxon>
        <taxon>Bacillati</taxon>
        <taxon>Bacillota</taxon>
        <taxon>Bacilli</taxon>
        <taxon>Bacillales</taxon>
        <taxon>Paenibacillaceae</taxon>
        <taxon>Paenibacillus</taxon>
    </lineage>
</organism>
<evidence type="ECO:0000313" key="8">
    <source>
        <dbReference type="Proteomes" id="UP000309676"/>
    </source>
</evidence>
<feature type="compositionally biased region" description="Basic and acidic residues" evidence="5">
    <location>
        <begin position="89"/>
        <end position="101"/>
    </location>
</feature>
<evidence type="ECO:0000259" key="6">
    <source>
        <dbReference type="PROSITE" id="PS50949"/>
    </source>
</evidence>
<dbReference type="InterPro" id="IPR036390">
    <property type="entry name" value="WH_DNA-bd_sf"/>
</dbReference>
<dbReference type="SMART" id="SM00345">
    <property type="entry name" value="HTH_GNTR"/>
    <property type="match status" value="1"/>
</dbReference>
<dbReference type="Gene3D" id="1.10.10.10">
    <property type="entry name" value="Winged helix-like DNA-binding domain superfamily/Winged helix DNA-binding domain"/>
    <property type="match status" value="1"/>
</dbReference>
<evidence type="ECO:0000256" key="1">
    <source>
        <dbReference type="ARBA" id="ARBA00022491"/>
    </source>
</evidence>
<proteinExistence type="predicted"/>
<dbReference type="AlphaFoldDB" id="A0A5R9GI28"/>
<dbReference type="InterPro" id="IPR036388">
    <property type="entry name" value="WH-like_DNA-bd_sf"/>
</dbReference>
<dbReference type="SUPFAM" id="SSF46785">
    <property type="entry name" value="Winged helix' DNA-binding domain"/>
    <property type="match status" value="1"/>
</dbReference>
<dbReference type="GO" id="GO:0000976">
    <property type="term" value="F:transcription cis-regulatory region binding"/>
    <property type="evidence" value="ECO:0007669"/>
    <property type="project" value="TreeGrafter"/>
</dbReference>
<dbReference type="EMBL" id="VCIW01000001">
    <property type="protein sequence ID" value="TLS54156.1"/>
    <property type="molecule type" value="Genomic_DNA"/>
</dbReference>
<dbReference type="CDD" id="cd07377">
    <property type="entry name" value="WHTH_GntR"/>
    <property type="match status" value="1"/>
</dbReference>
<protein>
    <submittedName>
        <fullName evidence="7">GntR family transcriptional regulator</fullName>
    </submittedName>
</protein>
<dbReference type="InterPro" id="IPR000524">
    <property type="entry name" value="Tscrpt_reg_HTH_GntR"/>
</dbReference>
<dbReference type="PRINTS" id="PR00035">
    <property type="entry name" value="HTHGNTR"/>
</dbReference>
<keyword evidence="8" id="KW-1185">Reference proteome</keyword>
<dbReference type="PANTHER" id="PTHR30146:SF95">
    <property type="entry name" value="RIBOSE OPERON REPRESSOR"/>
    <property type="match status" value="1"/>
</dbReference>
<dbReference type="PANTHER" id="PTHR30146">
    <property type="entry name" value="LACI-RELATED TRANSCRIPTIONAL REPRESSOR"/>
    <property type="match status" value="1"/>
</dbReference>
<evidence type="ECO:0000313" key="7">
    <source>
        <dbReference type="EMBL" id="TLS54156.1"/>
    </source>
</evidence>
<keyword evidence="1" id="KW-0678">Repressor</keyword>
<evidence type="ECO:0000256" key="2">
    <source>
        <dbReference type="ARBA" id="ARBA00023015"/>
    </source>
</evidence>
<accession>A0A5R9GI28</accession>
<feature type="domain" description="HTH gntR-type" evidence="6">
    <location>
        <begin position="12"/>
        <end position="80"/>
    </location>
</feature>
<evidence type="ECO:0000256" key="5">
    <source>
        <dbReference type="SAM" id="MobiDB-lite"/>
    </source>
</evidence>
<name>A0A5R9GI28_9BACL</name>